<dbReference type="STRING" id="1302272.FC96_GL001109"/>
<sequence>MANKKRQIKKFQQSAAPIIFVIALIVIGGGFWVRGLLDHVSRTADQPTTQSSQLSATQLKQRRFIRKLATPAVRVYHANRQVLPSIVIAQAIIESSWGDSQLFKEANNPFGMKGSYNGQTKLYPTAEVYNGKRVMINDYFRVYPNLQAAIVDHDTVVADKFVPAGTTDYAVAARALQNNGYATDPNYAAKVIHVIDAYRLTRFDTTQ</sequence>
<dbReference type="GO" id="GO:0004040">
    <property type="term" value="F:amidase activity"/>
    <property type="evidence" value="ECO:0007669"/>
    <property type="project" value="InterPro"/>
</dbReference>
<dbReference type="Gene3D" id="1.10.530.10">
    <property type="match status" value="1"/>
</dbReference>
<proteinExistence type="inferred from homology"/>
<accession>A0A0R1HQS8</accession>
<comment type="similarity">
    <text evidence="1">Belongs to the glycosyl hydrolase 73 family.</text>
</comment>
<comment type="caution">
    <text evidence="5">The sequence shown here is derived from an EMBL/GenBank/DDBJ whole genome shotgun (WGS) entry which is preliminary data.</text>
</comment>
<dbReference type="PATRIC" id="fig|1302272.5.peg.1115"/>
<gene>
    <name evidence="5" type="ORF">FC96_GL001109</name>
</gene>
<dbReference type="SMART" id="SM00047">
    <property type="entry name" value="LYZ2"/>
    <property type="match status" value="1"/>
</dbReference>
<name>A0A0R1HQS8_9LACO</name>
<dbReference type="InterPro" id="IPR051056">
    <property type="entry name" value="Glycosyl_Hydrolase_73"/>
</dbReference>
<feature type="transmembrane region" description="Helical" evidence="3">
    <location>
        <begin position="14"/>
        <end position="33"/>
    </location>
</feature>
<dbReference type="RefSeq" id="WP_082593226.1">
    <property type="nucleotide sequence ID" value="NZ_AZCX01000002.1"/>
</dbReference>
<evidence type="ECO:0000313" key="5">
    <source>
        <dbReference type="EMBL" id="KRK48790.1"/>
    </source>
</evidence>
<dbReference type="Pfam" id="PF01832">
    <property type="entry name" value="Glucosaminidase"/>
    <property type="match status" value="1"/>
</dbReference>
<evidence type="ECO:0000313" key="6">
    <source>
        <dbReference type="Proteomes" id="UP000050911"/>
    </source>
</evidence>
<evidence type="ECO:0000259" key="4">
    <source>
        <dbReference type="SMART" id="SM00047"/>
    </source>
</evidence>
<dbReference type="PANTHER" id="PTHR33308">
    <property type="entry name" value="PEPTIDOGLYCAN HYDROLASE FLGJ"/>
    <property type="match status" value="1"/>
</dbReference>
<protein>
    <submittedName>
        <fullName evidence="5">N-acetylmuramidase</fullName>
    </submittedName>
</protein>
<keyword evidence="3" id="KW-0472">Membrane</keyword>
<dbReference type="Proteomes" id="UP000050911">
    <property type="component" value="Unassembled WGS sequence"/>
</dbReference>
<evidence type="ECO:0000256" key="3">
    <source>
        <dbReference type="SAM" id="Phobius"/>
    </source>
</evidence>
<keyword evidence="6" id="KW-1185">Reference proteome</keyword>
<dbReference type="Gene3D" id="4.10.80.30">
    <property type="entry name" value="DNA polymerase, domain 6"/>
    <property type="match status" value="1"/>
</dbReference>
<dbReference type="InterPro" id="IPR002901">
    <property type="entry name" value="MGlyc_endo_b_GlcNAc-like_dom"/>
</dbReference>
<feature type="domain" description="Mannosyl-glycoprotein endo-beta-N-acetylglucosamidase-like" evidence="4">
    <location>
        <begin position="53"/>
        <end position="204"/>
    </location>
</feature>
<keyword evidence="2" id="KW-0378">Hydrolase</keyword>
<evidence type="ECO:0000256" key="1">
    <source>
        <dbReference type="ARBA" id="ARBA00010266"/>
    </source>
</evidence>
<keyword evidence="3" id="KW-1133">Transmembrane helix</keyword>
<dbReference type="EMBL" id="AZCX01000002">
    <property type="protein sequence ID" value="KRK48790.1"/>
    <property type="molecule type" value="Genomic_DNA"/>
</dbReference>
<reference evidence="5 6" key="1">
    <citation type="journal article" date="2015" name="Genome Announc.">
        <title>Expanding the biotechnology potential of lactobacilli through comparative genomics of 213 strains and associated genera.</title>
        <authorList>
            <person name="Sun Z."/>
            <person name="Harris H.M."/>
            <person name="McCann A."/>
            <person name="Guo C."/>
            <person name="Argimon S."/>
            <person name="Zhang W."/>
            <person name="Yang X."/>
            <person name="Jeffery I.B."/>
            <person name="Cooney J.C."/>
            <person name="Kagawa T.F."/>
            <person name="Liu W."/>
            <person name="Song Y."/>
            <person name="Salvetti E."/>
            <person name="Wrobel A."/>
            <person name="Rasinkangas P."/>
            <person name="Parkhill J."/>
            <person name="Rea M.C."/>
            <person name="O'Sullivan O."/>
            <person name="Ritari J."/>
            <person name="Douillard F.P."/>
            <person name="Paul Ross R."/>
            <person name="Yang R."/>
            <person name="Briner A.E."/>
            <person name="Felis G.E."/>
            <person name="de Vos W.M."/>
            <person name="Barrangou R."/>
            <person name="Klaenhammer T.R."/>
            <person name="Caufield P.W."/>
            <person name="Cui Y."/>
            <person name="Zhang H."/>
            <person name="O'Toole P.W."/>
        </authorList>
    </citation>
    <scope>NUCLEOTIDE SEQUENCE [LARGE SCALE GENOMIC DNA]</scope>
    <source>
        <strain evidence="5 6">JCM 15530</strain>
    </source>
</reference>
<evidence type="ECO:0000256" key="2">
    <source>
        <dbReference type="ARBA" id="ARBA00022801"/>
    </source>
</evidence>
<dbReference type="PANTHER" id="PTHR33308:SF9">
    <property type="entry name" value="PEPTIDOGLYCAN HYDROLASE FLGJ"/>
    <property type="match status" value="1"/>
</dbReference>
<organism evidence="5 6">
    <name type="scientific">Secundilactobacillus kimchicus JCM 15530</name>
    <dbReference type="NCBI Taxonomy" id="1302272"/>
    <lineage>
        <taxon>Bacteria</taxon>
        <taxon>Bacillati</taxon>
        <taxon>Bacillota</taxon>
        <taxon>Bacilli</taxon>
        <taxon>Lactobacillales</taxon>
        <taxon>Lactobacillaceae</taxon>
        <taxon>Secundilactobacillus</taxon>
    </lineage>
</organism>
<dbReference type="AlphaFoldDB" id="A0A0R1HQS8"/>
<keyword evidence="3" id="KW-0812">Transmembrane</keyword>